<dbReference type="Pfam" id="PF18856">
    <property type="entry name" value="baeRF_family12"/>
    <property type="match status" value="1"/>
</dbReference>
<evidence type="ECO:0000313" key="3">
    <source>
        <dbReference type="Proteomes" id="UP001354971"/>
    </source>
</evidence>
<evidence type="ECO:0000313" key="2">
    <source>
        <dbReference type="EMBL" id="MEE2525789.1"/>
    </source>
</evidence>
<name>A0ABU7LQC1_9PROT</name>
<keyword evidence="3" id="KW-1185">Reference proteome</keyword>
<comment type="caution">
    <text evidence="2">The sequence shown here is derived from an EMBL/GenBank/DDBJ whole genome shotgun (WGS) entry which is preliminary data.</text>
</comment>
<evidence type="ECO:0000256" key="1">
    <source>
        <dbReference type="SAM" id="MobiDB-lite"/>
    </source>
</evidence>
<protein>
    <submittedName>
        <fullName evidence="2">Host attachment family protein</fullName>
    </submittedName>
</protein>
<dbReference type="EMBL" id="JAZDRP010000003">
    <property type="protein sequence ID" value="MEE2525789.1"/>
    <property type="molecule type" value="Genomic_DNA"/>
</dbReference>
<dbReference type="RefSeq" id="WP_330198453.1">
    <property type="nucleotide sequence ID" value="NZ_JAZDRP010000003.1"/>
</dbReference>
<dbReference type="InterPro" id="IPR041374">
    <property type="entry name" value="BaeRF_family12"/>
</dbReference>
<feature type="region of interest" description="Disordered" evidence="1">
    <location>
        <begin position="45"/>
        <end position="74"/>
    </location>
</feature>
<gene>
    <name evidence="2" type="ORF">V0U79_05375</name>
</gene>
<reference evidence="2 3" key="1">
    <citation type="submission" date="2024-01" db="EMBL/GenBank/DDBJ databases">
        <title>Hyphobacterium bacterium isolated from marine sediment.</title>
        <authorList>
            <person name="Zhao S."/>
        </authorList>
    </citation>
    <scope>NUCLEOTIDE SEQUENCE [LARGE SCALE GENOMIC DNA]</scope>
    <source>
        <strain evidence="3">HN65</strain>
    </source>
</reference>
<accession>A0ABU7LQC1</accession>
<dbReference type="Proteomes" id="UP001354971">
    <property type="component" value="Unassembled WGS sequence"/>
</dbReference>
<sequence length="150" mass="16175">MMGHGPQKTLWVAVMDGAKALIYRNAGDAEYPVLKLVEAFKHEGEASHDIGSDRPGRMADQAKHRSALDEGDPHGEAEAAFLAGAMEALNAAAKKGDFDRLLIYASKPALGVIRPHFSAELGERLLDSIALDITHEPVDQIEKRVHAALS</sequence>
<organism evidence="2 3">
    <name type="scientific">Hyphobacterium lacteum</name>
    <dbReference type="NCBI Taxonomy" id="3116575"/>
    <lineage>
        <taxon>Bacteria</taxon>
        <taxon>Pseudomonadati</taxon>
        <taxon>Pseudomonadota</taxon>
        <taxon>Alphaproteobacteria</taxon>
        <taxon>Maricaulales</taxon>
        <taxon>Maricaulaceae</taxon>
        <taxon>Hyphobacterium</taxon>
    </lineage>
</organism>
<proteinExistence type="predicted"/>